<dbReference type="GO" id="GO:0004721">
    <property type="term" value="F:phosphoprotein phosphatase activity"/>
    <property type="evidence" value="ECO:0007669"/>
    <property type="project" value="InterPro"/>
</dbReference>
<dbReference type="KEGG" id="fcy:FRACYDRAFT_238649"/>
<organism evidence="3 4">
    <name type="scientific">Fragilariopsis cylindrus CCMP1102</name>
    <dbReference type="NCBI Taxonomy" id="635003"/>
    <lineage>
        <taxon>Eukaryota</taxon>
        <taxon>Sar</taxon>
        <taxon>Stramenopiles</taxon>
        <taxon>Ochrophyta</taxon>
        <taxon>Bacillariophyta</taxon>
        <taxon>Bacillariophyceae</taxon>
        <taxon>Bacillariophycidae</taxon>
        <taxon>Bacillariales</taxon>
        <taxon>Bacillariaceae</taxon>
        <taxon>Fragilariopsis</taxon>
    </lineage>
</organism>
<evidence type="ECO:0000256" key="1">
    <source>
        <dbReference type="SAM" id="MobiDB-lite"/>
    </source>
</evidence>
<feature type="compositionally biased region" description="Low complexity" evidence="1">
    <location>
        <begin position="331"/>
        <end position="347"/>
    </location>
</feature>
<name>A0A1E7FE48_9STRA</name>
<evidence type="ECO:0000313" key="3">
    <source>
        <dbReference type="EMBL" id="OEU16063.1"/>
    </source>
</evidence>
<dbReference type="PROSITE" id="PS50056">
    <property type="entry name" value="TYR_PHOSPHATASE_2"/>
    <property type="match status" value="1"/>
</dbReference>
<feature type="region of interest" description="Disordered" evidence="1">
    <location>
        <begin position="45"/>
        <end position="83"/>
    </location>
</feature>
<dbReference type="Proteomes" id="UP000095751">
    <property type="component" value="Unassembled WGS sequence"/>
</dbReference>
<evidence type="ECO:0000313" key="4">
    <source>
        <dbReference type="Proteomes" id="UP000095751"/>
    </source>
</evidence>
<dbReference type="InterPro" id="IPR000387">
    <property type="entry name" value="Tyr_Pase_dom"/>
</dbReference>
<dbReference type="InParanoid" id="A0A1E7FE48"/>
<dbReference type="PROSITE" id="PS00383">
    <property type="entry name" value="TYR_PHOSPHATASE_1"/>
    <property type="match status" value="1"/>
</dbReference>
<dbReference type="Pfam" id="PF13350">
    <property type="entry name" value="Y_phosphatase3"/>
    <property type="match status" value="1"/>
</dbReference>
<evidence type="ECO:0000259" key="2">
    <source>
        <dbReference type="PROSITE" id="PS50056"/>
    </source>
</evidence>
<reference evidence="3 4" key="1">
    <citation type="submission" date="2016-09" db="EMBL/GenBank/DDBJ databases">
        <title>Extensive genetic diversity and differential bi-allelic expression allows diatom success in the polar Southern Ocean.</title>
        <authorList>
            <consortium name="DOE Joint Genome Institute"/>
            <person name="Mock T."/>
            <person name="Otillar R.P."/>
            <person name="Strauss J."/>
            <person name="Dupont C."/>
            <person name="Frickenhaus S."/>
            <person name="Maumus F."/>
            <person name="Mcmullan M."/>
            <person name="Sanges R."/>
            <person name="Schmutz J."/>
            <person name="Toseland A."/>
            <person name="Valas R."/>
            <person name="Veluchamy A."/>
            <person name="Ward B.J."/>
            <person name="Allen A."/>
            <person name="Barry K."/>
            <person name="Falciatore A."/>
            <person name="Ferrante M."/>
            <person name="Fortunato A.E."/>
            <person name="Gloeckner G."/>
            <person name="Gruber A."/>
            <person name="Hipkin R."/>
            <person name="Janech M."/>
            <person name="Kroth P."/>
            <person name="Leese F."/>
            <person name="Lindquist E."/>
            <person name="Lyon B.R."/>
            <person name="Martin J."/>
            <person name="Mayer C."/>
            <person name="Parker M."/>
            <person name="Quesneville H."/>
            <person name="Raymond J."/>
            <person name="Uhlig C."/>
            <person name="Valentin K.U."/>
            <person name="Worden A.Z."/>
            <person name="Armbrust E.V."/>
            <person name="Bowler C."/>
            <person name="Green B."/>
            <person name="Moulton V."/>
            <person name="Van Oosterhout C."/>
            <person name="Grigoriev I."/>
        </authorList>
    </citation>
    <scope>NUCLEOTIDE SEQUENCE [LARGE SCALE GENOMIC DNA]</scope>
    <source>
        <strain evidence="3 4">CCMP1102</strain>
    </source>
</reference>
<dbReference type="InterPro" id="IPR026893">
    <property type="entry name" value="Tyr/Ser_Pase_IphP-type"/>
</dbReference>
<feature type="domain" description="Tyrosine specific protein phosphatases" evidence="2">
    <location>
        <begin position="255"/>
        <end position="339"/>
    </location>
</feature>
<dbReference type="Gene3D" id="3.90.190.10">
    <property type="entry name" value="Protein tyrosine phosphatase superfamily"/>
    <property type="match status" value="1"/>
</dbReference>
<dbReference type="AlphaFoldDB" id="A0A1E7FE48"/>
<sequence>MIQTVTKTNFHKLPSIMAIGVVLVVLCSVDILTPIAQALIITPSYPSSSSSRQSRPPSKVPSLSLLKANDDDQDQDKKKYSSGVSSIKNFRPIIPGSNLYRCATLDDLTEDDTERLLNGSAFFDDDDDDNDENFSSAFASASIKKGLAAVIDLRNNDEIEKGKSKRTKGSINLYDCLDSDSDDHDINLISIPILNNVNEFWEETINTMDSNERIIATLKTIFVGGALDRAAARHLEKGGLSLLYNIMIKTNASSIQLAKALDACLQISEESNGTRPIIFHCQKGKDRTGILAMLLQICLVGEEEENEKDKDADIIDAYALSGELLNEMPDTSNEQQQQQQTKTSSSTIDWSYFRGSPSSAMHDTLGSIRQQYGSIEGYLDNISFGREKRSRLRKYCSSSRKLT</sequence>
<dbReference type="EMBL" id="KV784358">
    <property type="protein sequence ID" value="OEU16063.1"/>
    <property type="molecule type" value="Genomic_DNA"/>
</dbReference>
<proteinExistence type="predicted"/>
<gene>
    <name evidence="3" type="ORF">FRACYDRAFT_238649</name>
</gene>
<dbReference type="SUPFAM" id="SSF52799">
    <property type="entry name" value="(Phosphotyrosine protein) phosphatases II"/>
    <property type="match status" value="1"/>
</dbReference>
<dbReference type="InterPro" id="IPR016130">
    <property type="entry name" value="Tyr_Pase_AS"/>
</dbReference>
<keyword evidence="4" id="KW-1185">Reference proteome</keyword>
<feature type="compositionally biased region" description="Low complexity" evidence="1">
    <location>
        <begin position="45"/>
        <end position="62"/>
    </location>
</feature>
<protein>
    <recommendedName>
        <fullName evidence="2">Tyrosine specific protein phosphatases domain-containing protein</fullName>
    </recommendedName>
</protein>
<dbReference type="InterPro" id="IPR029021">
    <property type="entry name" value="Prot-tyrosine_phosphatase-like"/>
</dbReference>
<feature type="region of interest" description="Disordered" evidence="1">
    <location>
        <begin position="329"/>
        <end position="348"/>
    </location>
</feature>
<dbReference type="OrthoDB" id="449382at2759"/>
<accession>A0A1E7FE48</accession>